<dbReference type="AlphaFoldDB" id="A0A0W8E725"/>
<dbReference type="InterPro" id="IPR038690">
    <property type="entry name" value="NusG_2_sf"/>
</dbReference>
<protein>
    <submittedName>
        <fullName evidence="2">Membrane associated protein</fullName>
    </submittedName>
</protein>
<keyword evidence="1" id="KW-1133">Transmembrane helix</keyword>
<comment type="caution">
    <text evidence="2">The sequence shown here is derived from an EMBL/GenBank/DDBJ whole genome shotgun (WGS) entry which is preliminary data.</text>
</comment>
<reference evidence="2" key="1">
    <citation type="journal article" date="2015" name="Proc. Natl. Acad. Sci. U.S.A.">
        <title>Networks of energetic and metabolic interactions define dynamics in microbial communities.</title>
        <authorList>
            <person name="Embree M."/>
            <person name="Liu J.K."/>
            <person name="Al-Bassam M.M."/>
            <person name="Zengler K."/>
        </authorList>
    </citation>
    <scope>NUCLEOTIDE SEQUENCE</scope>
</reference>
<dbReference type="Pfam" id="PF07009">
    <property type="entry name" value="NusG_II"/>
    <property type="match status" value="1"/>
</dbReference>
<keyword evidence="1" id="KW-0472">Membrane</keyword>
<proteinExistence type="predicted"/>
<accession>A0A0W8E725</accession>
<feature type="transmembrane region" description="Helical" evidence="1">
    <location>
        <begin position="12"/>
        <end position="31"/>
    </location>
</feature>
<organism evidence="2">
    <name type="scientific">hydrocarbon metagenome</name>
    <dbReference type="NCBI Taxonomy" id="938273"/>
    <lineage>
        <taxon>unclassified sequences</taxon>
        <taxon>metagenomes</taxon>
        <taxon>ecological metagenomes</taxon>
    </lineage>
</organism>
<keyword evidence="1" id="KW-0812">Transmembrane</keyword>
<dbReference type="EMBL" id="LNQE01001849">
    <property type="protein sequence ID" value="KUG04416.1"/>
    <property type="molecule type" value="Genomic_DNA"/>
</dbReference>
<dbReference type="Gene3D" id="2.60.320.10">
    <property type="entry name" value="N-utilization substance G protein NusG, insert domain"/>
    <property type="match status" value="1"/>
</dbReference>
<evidence type="ECO:0000256" key="1">
    <source>
        <dbReference type="SAM" id="Phobius"/>
    </source>
</evidence>
<dbReference type="CDD" id="cd09846">
    <property type="entry name" value="DUF1312"/>
    <property type="match status" value="1"/>
</dbReference>
<gene>
    <name evidence="2" type="ORF">ASZ90_018183</name>
</gene>
<evidence type="ECO:0000313" key="2">
    <source>
        <dbReference type="EMBL" id="KUG04416.1"/>
    </source>
</evidence>
<sequence>MRIMKALRNINKADLIFVLALGLIITIIWLWNSSHESKQELVAEIIRHGQVIRKIDLNKIETPEYITLEDGIKMTILAEKGRIRVLHADCPNKICVKSGWLTEPGDAAVCIPSDTIVIIDVPD</sequence>
<name>A0A0W8E725_9ZZZZ</name>